<comment type="cofactor">
    <cofactor evidence="1">
        <name>Zn(2+)</name>
        <dbReference type="ChEBI" id="CHEBI:29105"/>
    </cofactor>
</comment>
<dbReference type="FunFam" id="1.10.8.60:FF:000033">
    <property type="entry name" value="paraplegin isoform X1"/>
    <property type="match status" value="1"/>
</dbReference>
<dbReference type="Pfam" id="PF00004">
    <property type="entry name" value="AAA"/>
    <property type="match status" value="1"/>
</dbReference>
<comment type="similarity">
    <text evidence="4">In the C-terminal section; belongs to the peptidase M41 family.</text>
</comment>
<dbReference type="GO" id="GO:0005745">
    <property type="term" value="C:m-AAA complex"/>
    <property type="evidence" value="ECO:0007669"/>
    <property type="project" value="TreeGrafter"/>
</dbReference>
<dbReference type="AlphaFoldDB" id="A0A7I8VB37"/>
<evidence type="ECO:0000256" key="15">
    <source>
        <dbReference type="ARBA" id="ARBA00023049"/>
    </source>
</evidence>
<dbReference type="SUPFAM" id="SSF140990">
    <property type="entry name" value="FtsH protease domain-like"/>
    <property type="match status" value="1"/>
</dbReference>
<accession>A0A7I8VB37</accession>
<dbReference type="InterPro" id="IPR000642">
    <property type="entry name" value="Peptidase_M41"/>
</dbReference>
<dbReference type="Proteomes" id="UP000549394">
    <property type="component" value="Unassembled WGS sequence"/>
</dbReference>
<evidence type="ECO:0000256" key="3">
    <source>
        <dbReference type="ARBA" id="ARBA00004173"/>
    </source>
</evidence>
<evidence type="ECO:0000256" key="7">
    <source>
        <dbReference type="ARBA" id="ARBA00022692"/>
    </source>
</evidence>
<evidence type="ECO:0000256" key="9">
    <source>
        <dbReference type="ARBA" id="ARBA00022741"/>
    </source>
</evidence>
<reference evidence="19 20" key="1">
    <citation type="submission" date="2020-08" db="EMBL/GenBank/DDBJ databases">
        <authorList>
            <person name="Hejnol A."/>
        </authorList>
    </citation>
    <scope>NUCLEOTIDE SEQUENCE [LARGE SCALE GENOMIC DNA]</scope>
</reference>
<evidence type="ECO:0000256" key="1">
    <source>
        <dbReference type="ARBA" id="ARBA00001947"/>
    </source>
</evidence>
<dbReference type="GO" id="GO:0016887">
    <property type="term" value="F:ATP hydrolysis activity"/>
    <property type="evidence" value="ECO:0007669"/>
    <property type="project" value="InterPro"/>
</dbReference>
<dbReference type="NCBIfam" id="TIGR01241">
    <property type="entry name" value="FtsH_fam"/>
    <property type="match status" value="1"/>
</dbReference>
<keyword evidence="11" id="KW-0862">Zinc</keyword>
<evidence type="ECO:0000256" key="11">
    <source>
        <dbReference type="ARBA" id="ARBA00022833"/>
    </source>
</evidence>
<evidence type="ECO:0000256" key="6">
    <source>
        <dbReference type="ARBA" id="ARBA00022670"/>
    </source>
</evidence>
<feature type="domain" description="AAA+ ATPase" evidence="18">
    <location>
        <begin position="333"/>
        <end position="472"/>
    </location>
</feature>
<dbReference type="GO" id="GO:0034982">
    <property type="term" value="P:mitochondrial protein processing"/>
    <property type="evidence" value="ECO:0007669"/>
    <property type="project" value="TreeGrafter"/>
</dbReference>
<evidence type="ECO:0000313" key="19">
    <source>
        <dbReference type="EMBL" id="CAD5113086.1"/>
    </source>
</evidence>
<dbReference type="PANTHER" id="PTHR43655">
    <property type="entry name" value="ATP-DEPENDENT PROTEASE"/>
    <property type="match status" value="1"/>
</dbReference>
<gene>
    <name evidence="19" type="ORF">DGYR_LOCUS2131</name>
</gene>
<evidence type="ECO:0000259" key="18">
    <source>
        <dbReference type="SMART" id="SM00382"/>
    </source>
</evidence>
<evidence type="ECO:0000313" key="20">
    <source>
        <dbReference type="Proteomes" id="UP000549394"/>
    </source>
</evidence>
<evidence type="ECO:0000256" key="8">
    <source>
        <dbReference type="ARBA" id="ARBA00022723"/>
    </source>
</evidence>
<dbReference type="Gene3D" id="3.40.50.300">
    <property type="entry name" value="P-loop containing nucleotide triphosphate hydrolases"/>
    <property type="match status" value="1"/>
</dbReference>
<dbReference type="InterPro" id="IPR005936">
    <property type="entry name" value="FtsH"/>
</dbReference>
<feature type="region of interest" description="Disordered" evidence="17">
    <location>
        <begin position="106"/>
        <end position="128"/>
    </location>
</feature>
<dbReference type="Gene3D" id="1.20.58.760">
    <property type="entry name" value="Peptidase M41"/>
    <property type="match status" value="1"/>
</dbReference>
<dbReference type="InterPro" id="IPR027417">
    <property type="entry name" value="P-loop_NTPase"/>
</dbReference>
<keyword evidence="6" id="KW-0645">Protease</keyword>
<keyword evidence="15" id="KW-0482">Metalloprotease</keyword>
<keyword evidence="8" id="KW-0479">Metal-binding</keyword>
<keyword evidence="12" id="KW-0067">ATP-binding</keyword>
<evidence type="ECO:0000256" key="5">
    <source>
        <dbReference type="ARBA" id="ARBA00010550"/>
    </source>
</evidence>
<dbReference type="InterPro" id="IPR041569">
    <property type="entry name" value="AAA_lid_3"/>
</dbReference>
<keyword evidence="13" id="KW-0809">Transit peptide</keyword>
<proteinExistence type="inferred from homology"/>
<evidence type="ECO:0000256" key="16">
    <source>
        <dbReference type="ARBA" id="ARBA00023136"/>
    </source>
</evidence>
<name>A0A7I8VB37_9ANNE</name>
<evidence type="ECO:0000256" key="13">
    <source>
        <dbReference type="ARBA" id="ARBA00022946"/>
    </source>
</evidence>
<protein>
    <submittedName>
        <fullName evidence="19">DgyrCDS2278</fullName>
    </submittedName>
</protein>
<dbReference type="GO" id="GO:0046872">
    <property type="term" value="F:metal ion binding"/>
    <property type="evidence" value="ECO:0007669"/>
    <property type="project" value="UniProtKB-KW"/>
</dbReference>
<dbReference type="Gene3D" id="3.40.1690.20">
    <property type="match status" value="1"/>
</dbReference>
<evidence type="ECO:0000256" key="2">
    <source>
        <dbReference type="ARBA" id="ARBA00004141"/>
    </source>
</evidence>
<comment type="subcellular location">
    <subcellularLocation>
        <location evidence="2">Membrane</location>
        <topology evidence="2">Multi-pass membrane protein</topology>
    </subcellularLocation>
    <subcellularLocation>
        <location evidence="3">Mitochondrion</location>
    </subcellularLocation>
</comment>
<feature type="compositionally biased region" description="Basic and acidic residues" evidence="17">
    <location>
        <begin position="113"/>
        <end position="125"/>
    </location>
</feature>
<evidence type="ECO:0000256" key="4">
    <source>
        <dbReference type="ARBA" id="ARBA00010044"/>
    </source>
</evidence>
<evidence type="ECO:0000256" key="10">
    <source>
        <dbReference type="ARBA" id="ARBA00022801"/>
    </source>
</evidence>
<dbReference type="EMBL" id="CAJFCJ010000003">
    <property type="protein sequence ID" value="CAD5113086.1"/>
    <property type="molecule type" value="Genomic_DNA"/>
</dbReference>
<dbReference type="FunFam" id="3.40.50.300:FF:000277">
    <property type="entry name" value="ATP-dependent zinc metalloprotease FtsH"/>
    <property type="match status" value="1"/>
</dbReference>
<dbReference type="Gene3D" id="1.10.8.60">
    <property type="match status" value="1"/>
</dbReference>
<dbReference type="CDD" id="cd19501">
    <property type="entry name" value="RecA-like_FtsH"/>
    <property type="match status" value="1"/>
</dbReference>
<keyword evidence="20" id="KW-1185">Reference proteome</keyword>
<dbReference type="InterPro" id="IPR003593">
    <property type="entry name" value="AAA+_ATPase"/>
</dbReference>
<dbReference type="GO" id="GO:0004176">
    <property type="term" value="F:ATP-dependent peptidase activity"/>
    <property type="evidence" value="ECO:0007669"/>
    <property type="project" value="InterPro"/>
</dbReference>
<keyword evidence="14" id="KW-1133">Transmembrane helix</keyword>
<dbReference type="GO" id="GO:0005524">
    <property type="term" value="F:ATP binding"/>
    <property type="evidence" value="ECO:0007669"/>
    <property type="project" value="UniProtKB-KW"/>
</dbReference>
<keyword evidence="10" id="KW-0378">Hydrolase</keyword>
<dbReference type="InterPro" id="IPR037219">
    <property type="entry name" value="Peptidase_M41-like"/>
</dbReference>
<sequence length="745" mass="83743">MNLRSTSLLVDLVRNKEVANLVNRCPACFAFQKLKQKGFIKHKKNDLRKLSIESHGILKSFYNDHSQKDILQSKVYARSLLFTDFKIVETLNWFCVAKKNFGPAYPKVPHQSQKQDNESDKEQPNDKMPMGSRLMMIFWLGTIFYILYKLQSSEDTNLFKFVSWNEFVREMLTKGEVDEIIVRPEVEIAFIKLHPNAVVKGRPVDQNLFAMKIADPDKFETKLRKIEAELGIKNGVSVSYQRDSSWTPLIFAVIVGAAVYLLIKNLVKVQFTIKSDFFASERKAKFVRVDLFTQQGKGISFKDVAGLSEAKLEIMEFVEYLKNPSRQELGAKIPRGALLLGPPGCGKTLLAKALASEAKVPFLAMAGSEFVEMIGGLGASRVRDLFKEARQKAPCIIYIDEIDAIGRKRSGSNWSHSAEGEHTLNQMLVEMDGMATQDGVIVLASTNRAEVLDQALLRPGRFDRHINIELPTLIERKETFQMYLRKLRLEKDVDNYSQKLAAFSPGMSGADIANICNEAALFAARNSKTAVDMEDFDYAIERVIAGMPKKSGILSVKEKKVVAYHEAGHALVGWLLKHTDALMKVTIVPRTNRALGFAQYLPKDQKLISREEIFEKMCMAMGGRVAEALIFNSVSSGAQDDLKKITDMVYTQVQQLGMSDTIGLVSFDPQAVKPYSQSLQNLIDQETRKIVAEVHCSTENILKLNIKMLKIVADALIQRETLTYNDLVNLIGPPPFGHKATLPQE</sequence>
<keyword evidence="9" id="KW-0547">Nucleotide-binding</keyword>
<evidence type="ECO:0000256" key="12">
    <source>
        <dbReference type="ARBA" id="ARBA00022840"/>
    </source>
</evidence>
<dbReference type="Pfam" id="PF17862">
    <property type="entry name" value="AAA_lid_3"/>
    <property type="match status" value="1"/>
</dbReference>
<dbReference type="InterPro" id="IPR050928">
    <property type="entry name" value="ATP-dep_Zn_Metalloprotease"/>
</dbReference>
<dbReference type="OrthoDB" id="1413014at2759"/>
<keyword evidence="7" id="KW-0812">Transmembrane</keyword>
<dbReference type="InterPro" id="IPR003959">
    <property type="entry name" value="ATPase_AAA_core"/>
</dbReference>
<evidence type="ECO:0000256" key="14">
    <source>
        <dbReference type="ARBA" id="ARBA00022989"/>
    </source>
</evidence>
<dbReference type="GO" id="GO:0004222">
    <property type="term" value="F:metalloendopeptidase activity"/>
    <property type="evidence" value="ECO:0007669"/>
    <property type="project" value="InterPro"/>
</dbReference>
<dbReference type="PANTHER" id="PTHR43655:SF8">
    <property type="entry name" value="PARAPLEGIN"/>
    <property type="match status" value="1"/>
</dbReference>
<dbReference type="SMART" id="SM00382">
    <property type="entry name" value="AAA"/>
    <property type="match status" value="1"/>
</dbReference>
<dbReference type="FunFam" id="1.20.58.760:FF:000003">
    <property type="entry name" value="AFG3-like AAA ATPase 2"/>
    <property type="match status" value="1"/>
</dbReference>
<comment type="similarity">
    <text evidence="5">In the N-terminal section; belongs to the AAA ATPase family.</text>
</comment>
<dbReference type="Pfam" id="PF01434">
    <property type="entry name" value="Peptidase_M41"/>
    <property type="match status" value="1"/>
</dbReference>
<keyword evidence="16" id="KW-0472">Membrane</keyword>
<comment type="caution">
    <text evidence="19">The sequence shown here is derived from an EMBL/GenBank/DDBJ whole genome shotgun (WGS) entry which is preliminary data.</text>
</comment>
<evidence type="ECO:0000256" key="17">
    <source>
        <dbReference type="SAM" id="MobiDB-lite"/>
    </source>
</evidence>
<dbReference type="SUPFAM" id="SSF52540">
    <property type="entry name" value="P-loop containing nucleoside triphosphate hydrolases"/>
    <property type="match status" value="1"/>
</dbReference>
<organism evidence="19 20">
    <name type="scientific">Dimorphilus gyrociliatus</name>
    <dbReference type="NCBI Taxonomy" id="2664684"/>
    <lineage>
        <taxon>Eukaryota</taxon>
        <taxon>Metazoa</taxon>
        <taxon>Spiralia</taxon>
        <taxon>Lophotrochozoa</taxon>
        <taxon>Annelida</taxon>
        <taxon>Polychaeta</taxon>
        <taxon>Polychaeta incertae sedis</taxon>
        <taxon>Dinophilidae</taxon>
        <taxon>Dimorphilus</taxon>
    </lineage>
</organism>